<name>A0ACB7U0E7_DIOAL</name>
<dbReference type="Proteomes" id="UP000827976">
    <property type="component" value="Chromosome 19"/>
</dbReference>
<sequence>MLAETAKRVCETIRTTPRWESRLLSLFPSAQIFHPDCIRLVLSSTNPLLSLRYFLWLSSSSSSSSPPDPTPLLDSLARAKAWKPALHAIRSTKCLPEPQVLHSLLLLLLDDAAGIEHAFDVLSLLDAQSLPLPTWNAALSGSLRAGRTDLFWLFYQSMMQSGASVGDASTASLLIQALCKEKKLFEACGLLREACRNGIMPDVASITQLISGFSRAGNYGKVSELLHLMIAGGRPPDIVTYQTIIHGLCANGMGDEALRIFNDLKLRGYAPDTVTYTSMIDGLCKMGRMEEAKTLWCEMASKGMKPNQYTYGALLNGYCKSGDFHHARKVYDEMLSHGYKESIITYNMMIAGLCLHGRMTEAVDMFEGMTKKHIAPDVITYNTLIQGFCKNGDSITHAKDLYKQLLAKGLQPSVSTYTPIIRALCEEGSMADAVTMMTDMVEVSGLEPLVRTYDYIIVGFCKLGEAREALSWFLRMMKGKLKPRNDTLILLVECLSSVGQADDALFVSNSMLELGYSLGGSACHQLVSALCCKTDKHTTKEWLEEIKVEILKDMLSNKMDVQAVDLACSFGFEKEFPPIPLLSSFLDKRLQAAPGDRRGQSSLKSQKELNAKELAVLNSVVKCLEDHKLNQSQLAHFEIYKKIAKLEKDISYADRKLKERNLKRKAAVGGSLRAIETQTKRPWPVTANVPHGLPLHLDHGTTVPSESRGQYNELFSGNKPYQHRTEPLGLNIHGPAAVGSSLPAVAIGGPGHPDGSNIGSLIHLFGHKDTPYTTANTANQDLSGLPYTAGNDFPRPYGEKSFPAPSAAAGGQSIHHYQSHLYGYGTHGSSLNMYQFPDTATGQQAYYDQVTHSAQQIGANSTYPPSYQT</sequence>
<keyword evidence="2" id="KW-1185">Reference proteome</keyword>
<dbReference type="EMBL" id="CM037029">
    <property type="protein sequence ID" value="KAH7653750.1"/>
    <property type="molecule type" value="Genomic_DNA"/>
</dbReference>
<proteinExistence type="predicted"/>
<organism evidence="1 2">
    <name type="scientific">Dioscorea alata</name>
    <name type="common">Purple yam</name>
    <dbReference type="NCBI Taxonomy" id="55571"/>
    <lineage>
        <taxon>Eukaryota</taxon>
        <taxon>Viridiplantae</taxon>
        <taxon>Streptophyta</taxon>
        <taxon>Embryophyta</taxon>
        <taxon>Tracheophyta</taxon>
        <taxon>Spermatophyta</taxon>
        <taxon>Magnoliopsida</taxon>
        <taxon>Liliopsida</taxon>
        <taxon>Dioscoreales</taxon>
        <taxon>Dioscoreaceae</taxon>
        <taxon>Dioscorea</taxon>
    </lineage>
</organism>
<evidence type="ECO:0000313" key="1">
    <source>
        <dbReference type="EMBL" id="KAH7653750.1"/>
    </source>
</evidence>
<accession>A0ACB7U0E7</accession>
<protein>
    <submittedName>
        <fullName evidence="1">Frigida-like protein</fullName>
    </submittedName>
</protein>
<comment type="caution">
    <text evidence="1">The sequence shown here is derived from an EMBL/GenBank/DDBJ whole genome shotgun (WGS) entry which is preliminary data.</text>
</comment>
<evidence type="ECO:0000313" key="2">
    <source>
        <dbReference type="Proteomes" id="UP000827976"/>
    </source>
</evidence>
<gene>
    <name evidence="1" type="ORF">IHE45_19G100400</name>
</gene>
<reference evidence="2" key="1">
    <citation type="journal article" date="2022" name="Nat. Commun.">
        <title>Chromosome evolution and the genetic basis of agronomically important traits in greater yam.</title>
        <authorList>
            <person name="Bredeson J.V."/>
            <person name="Lyons J.B."/>
            <person name="Oniyinde I.O."/>
            <person name="Okereke N.R."/>
            <person name="Kolade O."/>
            <person name="Nnabue I."/>
            <person name="Nwadili C.O."/>
            <person name="Hribova E."/>
            <person name="Parker M."/>
            <person name="Nwogha J."/>
            <person name="Shu S."/>
            <person name="Carlson J."/>
            <person name="Kariba R."/>
            <person name="Muthemba S."/>
            <person name="Knop K."/>
            <person name="Barton G.J."/>
            <person name="Sherwood A.V."/>
            <person name="Lopez-Montes A."/>
            <person name="Asiedu R."/>
            <person name="Jamnadass R."/>
            <person name="Muchugi A."/>
            <person name="Goodstein D."/>
            <person name="Egesi C.N."/>
            <person name="Featherston J."/>
            <person name="Asfaw A."/>
            <person name="Simpson G.G."/>
            <person name="Dolezel J."/>
            <person name="Hendre P.S."/>
            <person name="Van Deynze A."/>
            <person name="Kumar P.L."/>
            <person name="Obidiegwu J.E."/>
            <person name="Bhattacharjee R."/>
            <person name="Rokhsar D.S."/>
        </authorList>
    </citation>
    <scope>NUCLEOTIDE SEQUENCE [LARGE SCALE GENOMIC DNA]</scope>
    <source>
        <strain evidence="2">cv. TDa95/00328</strain>
    </source>
</reference>